<gene>
    <name evidence="2" type="ORF">OLEA9_A114909</name>
</gene>
<keyword evidence="1" id="KW-1133">Transmembrane helix</keyword>
<keyword evidence="3" id="KW-1185">Reference proteome</keyword>
<organism evidence="2 3">
    <name type="scientific">Olea europaea subsp. europaea</name>
    <dbReference type="NCBI Taxonomy" id="158383"/>
    <lineage>
        <taxon>Eukaryota</taxon>
        <taxon>Viridiplantae</taxon>
        <taxon>Streptophyta</taxon>
        <taxon>Embryophyta</taxon>
        <taxon>Tracheophyta</taxon>
        <taxon>Spermatophyta</taxon>
        <taxon>Magnoliopsida</taxon>
        <taxon>eudicotyledons</taxon>
        <taxon>Gunneridae</taxon>
        <taxon>Pentapetalae</taxon>
        <taxon>asterids</taxon>
        <taxon>lamiids</taxon>
        <taxon>Lamiales</taxon>
        <taxon>Oleaceae</taxon>
        <taxon>Oleeae</taxon>
        <taxon>Olea</taxon>
    </lineage>
</organism>
<accession>A0A8S0QSQ3</accession>
<keyword evidence="1" id="KW-0472">Membrane</keyword>
<dbReference type="Proteomes" id="UP000594638">
    <property type="component" value="Unassembled WGS sequence"/>
</dbReference>
<dbReference type="PANTHER" id="PTHR33386:SF24">
    <property type="entry name" value="DUF4005 DOMAIN-CONTAINING PROTEIN"/>
    <property type="match status" value="1"/>
</dbReference>
<proteinExistence type="predicted"/>
<dbReference type="Gramene" id="OE9A114909T1">
    <property type="protein sequence ID" value="OE9A114909C1"/>
    <property type="gene ID" value="OE9A114909"/>
</dbReference>
<evidence type="ECO:0000313" key="2">
    <source>
        <dbReference type="EMBL" id="CAA2968832.1"/>
    </source>
</evidence>
<name>A0A8S0QSQ3_OLEEU</name>
<protein>
    <submittedName>
        <fullName evidence="2">Uncharacterized protein</fullName>
    </submittedName>
</protein>
<evidence type="ECO:0000313" key="3">
    <source>
        <dbReference type="Proteomes" id="UP000594638"/>
    </source>
</evidence>
<reference evidence="2 3" key="1">
    <citation type="submission" date="2019-12" db="EMBL/GenBank/DDBJ databases">
        <authorList>
            <person name="Alioto T."/>
            <person name="Alioto T."/>
            <person name="Gomez Garrido J."/>
        </authorList>
    </citation>
    <scope>NUCLEOTIDE SEQUENCE [LARGE SCALE GENOMIC DNA]</scope>
</reference>
<feature type="transmembrane region" description="Helical" evidence="1">
    <location>
        <begin position="29"/>
        <end position="48"/>
    </location>
</feature>
<dbReference type="AlphaFoldDB" id="A0A8S0QSQ3"/>
<keyword evidence="1" id="KW-0812">Transmembrane</keyword>
<dbReference type="EMBL" id="CACTIH010001924">
    <property type="protein sequence ID" value="CAA2968832.1"/>
    <property type="molecule type" value="Genomic_DNA"/>
</dbReference>
<comment type="caution">
    <text evidence="2">The sequence shown here is derived from an EMBL/GenBank/DDBJ whole genome shotgun (WGS) entry which is preliminary data.</text>
</comment>
<dbReference type="PANTHER" id="PTHR33386">
    <property type="entry name" value="OS02G0740600 PROTEIN"/>
    <property type="match status" value="1"/>
</dbReference>
<dbReference type="OrthoDB" id="1847654at2759"/>
<sequence>MNPEDSRKHVSRTPTPPALCHRVNRFPRIILLHLFPSIYTILSSIYSFRTRISLFLSGFTGSNLGTKMASKTSYETSWADQWDPESLYTTSETNKAKTGGGASSKFSATVGDMFDKTKAAASTGAVKVKDGASAGIQWIKDKCHMRNQMDH</sequence>
<evidence type="ECO:0000256" key="1">
    <source>
        <dbReference type="SAM" id="Phobius"/>
    </source>
</evidence>